<dbReference type="EMBL" id="BMFC01000012">
    <property type="protein sequence ID" value="GGC16702.1"/>
    <property type="molecule type" value="Genomic_DNA"/>
</dbReference>
<sequence length="81" mass="9540">MPKQPAFPGLRHAMKKKQTRWEKFLAEMEVVVPWARLLTLVALHYLKTRYRGLAKNRAQLFTLFTLFALGNLFVVRRKLIA</sequence>
<proteinExistence type="predicted"/>
<dbReference type="Proteomes" id="UP000645462">
    <property type="component" value="Unassembled WGS sequence"/>
</dbReference>
<protein>
    <recommendedName>
        <fullName evidence="4">Transposase</fullName>
    </recommendedName>
</protein>
<feature type="transmembrane region" description="Helical" evidence="1">
    <location>
        <begin position="58"/>
        <end position="75"/>
    </location>
</feature>
<comment type="caution">
    <text evidence="2">The sequence shown here is derived from an EMBL/GenBank/DDBJ whole genome shotgun (WGS) entry which is preliminary data.</text>
</comment>
<keyword evidence="3" id="KW-1185">Reference proteome</keyword>
<evidence type="ECO:0008006" key="4">
    <source>
        <dbReference type="Google" id="ProtNLM"/>
    </source>
</evidence>
<keyword evidence="1" id="KW-1133">Transmembrane helix</keyword>
<accession>A0ABQ1L5D3</accession>
<organism evidence="2 3">
    <name type="scientific">Marivita lacus</name>
    <dbReference type="NCBI Taxonomy" id="1323742"/>
    <lineage>
        <taxon>Bacteria</taxon>
        <taxon>Pseudomonadati</taxon>
        <taxon>Pseudomonadota</taxon>
        <taxon>Alphaproteobacteria</taxon>
        <taxon>Rhodobacterales</taxon>
        <taxon>Roseobacteraceae</taxon>
        <taxon>Marivita</taxon>
    </lineage>
</organism>
<evidence type="ECO:0000313" key="2">
    <source>
        <dbReference type="EMBL" id="GGC16702.1"/>
    </source>
</evidence>
<feature type="transmembrane region" description="Helical" evidence="1">
    <location>
        <begin position="24"/>
        <end position="46"/>
    </location>
</feature>
<name>A0ABQ1L5D3_9RHOB</name>
<gene>
    <name evidence="2" type="ORF">GCM10011363_36480</name>
</gene>
<evidence type="ECO:0000313" key="3">
    <source>
        <dbReference type="Proteomes" id="UP000645462"/>
    </source>
</evidence>
<keyword evidence="1" id="KW-0812">Transmembrane</keyword>
<reference evidence="3" key="1">
    <citation type="journal article" date="2019" name="Int. J. Syst. Evol. Microbiol.">
        <title>The Global Catalogue of Microorganisms (GCM) 10K type strain sequencing project: providing services to taxonomists for standard genome sequencing and annotation.</title>
        <authorList>
            <consortium name="The Broad Institute Genomics Platform"/>
            <consortium name="The Broad Institute Genome Sequencing Center for Infectious Disease"/>
            <person name="Wu L."/>
            <person name="Ma J."/>
        </authorList>
    </citation>
    <scope>NUCLEOTIDE SEQUENCE [LARGE SCALE GENOMIC DNA]</scope>
    <source>
        <strain evidence="3">CGMCC 1.12478</strain>
    </source>
</reference>
<keyword evidence="1" id="KW-0472">Membrane</keyword>
<evidence type="ECO:0000256" key="1">
    <source>
        <dbReference type="SAM" id="Phobius"/>
    </source>
</evidence>